<dbReference type="STRING" id="32473.ENSXCOP00000021719"/>
<dbReference type="PROSITE" id="PS51873">
    <property type="entry name" value="TRIAD"/>
    <property type="match status" value="1"/>
</dbReference>
<evidence type="ECO:0000256" key="2">
    <source>
        <dbReference type="ARBA" id="ARBA00003976"/>
    </source>
</evidence>
<dbReference type="Gene3D" id="3.30.40.10">
    <property type="entry name" value="Zinc/RING finger domain, C3HC4 (zinc finger)"/>
    <property type="match status" value="1"/>
</dbReference>
<evidence type="ECO:0000256" key="1">
    <source>
        <dbReference type="ARBA" id="ARBA00001798"/>
    </source>
</evidence>
<keyword evidence="6" id="KW-0479">Metal-binding</keyword>
<accession>A0A3B5MQF1</accession>
<evidence type="ECO:0000256" key="9">
    <source>
        <dbReference type="ARBA" id="ARBA00022786"/>
    </source>
</evidence>
<dbReference type="InterPro" id="IPR002867">
    <property type="entry name" value="IBR_dom"/>
</dbReference>
<dbReference type="PANTHER" id="PTHR11685">
    <property type="entry name" value="RBR FAMILY RING FINGER AND IBR DOMAIN-CONTAINING"/>
    <property type="match status" value="1"/>
</dbReference>
<feature type="region of interest" description="Disordered" evidence="17">
    <location>
        <begin position="293"/>
        <end position="317"/>
    </location>
</feature>
<dbReference type="SUPFAM" id="SSF57850">
    <property type="entry name" value="RING/U-box"/>
    <property type="match status" value="3"/>
</dbReference>
<dbReference type="PROSITE" id="PS50330">
    <property type="entry name" value="UIM"/>
    <property type="match status" value="1"/>
</dbReference>
<feature type="coiled-coil region" evidence="16">
    <location>
        <begin position="569"/>
        <end position="633"/>
    </location>
</feature>
<keyword evidence="21" id="KW-1185">Reference proteome</keyword>
<comment type="catalytic activity">
    <reaction evidence="1">
        <text>[E2 ubiquitin-conjugating enzyme]-S-ubiquitinyl-L-cysteine + [acceptor protein]-L-lysine = [E2 ubiquitin-conjugating enzyme]-L-cysteine + [acceptor protein]-N(6)-ubiquitinyl-L-lysine.</text>
        <dbReference type="EC" id="2.3.2.31"/>
    </reaction>
</comment>
<evidence type="ECO:0000256" key="8">
    <source>
        <dbReference type="ARBA" id="ARBA00022771"/>
    </source>
</evidence>
<evidence type="ECO:0000256" key="7">
    <source>
        <dbReference type="ARBA" id="ARBA00022737"/>
    </source>
</evidence>
<evidence type="ECO:0000259" key="18">
    <source>
        <dbReference type="PROSITE" id="PS50089"/>
    </source>
</evidence>
<dbReference type="Gene3D" id="1.20.120.1750">
    <property type="match status" value="1"/>
</dbReference>
<dbReference type="GeneTree" id="ENSGT00940000157621"/>
<keyword evidence="7" id="KW-0677">Repeat</keyword>
<reference evidence="20" key="2">
    <citation type="submission" date="2025-09" db="UniProtKB">
        <authorList>
            <consortium name="Ensembl"/>
        </authorList>
    </citation>
    <scope>IDENTIFICATION</scope>
</reference>
<dbReference type="InterPro" id="IPR003903">
    <property type="entry name" value="UIM_dom"/>
</dbReference>
<dbReference type="CDD" id="cd20346">
    <property type="entry name" value="BRcat_RBR_ANKIB1"/>
    <property type="match status" value="1"/>
</dbReference>
<dbReference type="Gene3D" id="1.25.40.20">
    <property type="entry name" value="Ankyrin repeat-containing domain"/>
    <property type="match status" value="1"/>
</dbReference>
<evidence type="ECO:0000259" key="19">
    <source>
        <dbReference type="PROSITE" id="PS51873"/>
    </source>
</evidence>
<evidence type="ECO:0000256" key="10">
    <source>
        <dbReference type="ARBA" id="ARBA00022833"/>
    </source>
</evidence>
<dbReference type="FunFam" id="1.20.120.1750:FF:000003">
    <property type="entry name" value="RBR-type E3 ubiquitin transferase"/>
    <property type="match status" value="1"/>
</dbReference>
<keyword evidence="11 14" id="KW-0040">ANK repeat</keyword>
<dbReference type="AlphaFoldDB" id="A0A3B5MQF1"/>
<feature type="region of interest" description="Disordered" evidence="17">
    <location>
        <begin position="980"/>
        <end position="1000"/>
    </location>
</feature>
<dbReference type="GO" id="GO:0016567">
    <property type="term" value="P:protein ubiquitination"/>
    <property type="evidence" value="ECO:0007669"/>
    <property type="project" value="InterPro"/>
</dbReference>
<dbReference type="CDD" id="cd16774">
    <property type="entry name" value="RING-HC_RBR_ANKIB1"/>
    <property type="match status" value="1"/>
</dbReference>
<dbReference type="GO" id="GO:0008270">
    <property type="term" value="F:zinc ion binding"/>
    <property type="evidence" value="ECO:0007669"/>
    <property type="project" value="UniProtKB-KW"/>
</dbReference>
<dbReference type="SMART" id="SM00248">
    <property type="entry name" value="ANK"/>
    <property type="match status" value="2"/>
</dbReference>
<comment type="similarity">
    <text evidence="3">Belongs to the RBR family.</text>
</comment>
<comment type="function">
    <text evidence="2">Might act as an E3 ubiquitin-protein ligase, or as part of E3 complex, which accepts ubiquitin from specific E2 ubiquitin-conjugating enzymes and then transfers it to substrates.</text>
</comment>
<proteinExistence type="inferred from homology"/>
<feature type="repeat" description="ANK" evidence="14">
    <location>
        <begin position="45"/>
        <end position="78"/>
    </location>
</feature>
<evidence type="ECO:0000256" key="13">
    <source>
        <dbReference type="ARBA" id="ARBA00069741"/>
    </source>
</evidence>
<dbReference type="PROSITE" id="PS50089">
    <property type="entry name" value="ZF_RING_2"/>
    <property type="match status" value="1"/>
</dbReference>
<organism evidence="20 21">
    <name type="scientific">Xiphophorus couchianus</name>
    <name type="common">Monterrey platyfish</name>
    <dbReference type="NCBI Taxonomy" id="32473"/>
    <lineage>
        <taxon>Eukaryota</taxon>
        <taxon>Metazoa</taxon>
        <taxon>Chordata</taxon>
        <taxon>Craniata</taxon>
        <taxon>Vertebrata</taxon>
        <taxon>Euteleostomi</taxon>
        <taxon>Actinopterygii</taxon>
        <taxon>Neopterygii</taxon>
        <taxon>Teleostei</taxon>
        <taxon>Neoteleostei</taxon>
        <taxon>Acanthomorphata</taxon>
        <taxon>Ovalentaria</taxon>
        <taxon>Atherinomorphae</taxon>
        <taxon>Cyprinodontiformes</taxon>
        <taxon>Poeciliidae</taxon>
        <taxon>Poeciliinae</taxon>
        <taxon>Xiphophorus</taxon>
    </lineage>
</organism>
<evidence type="ECO:0000256" key="16">
    <source>
        <dbReference type="SAM" id="Coils"/>
    </source>
</evidence>
<feature type="domain" description="RING-type" evidence="18">
    <location>
        <begin position="334"/>
        <end position="380"/>
    </location>
</feature>
<dbReference type="InterPro" id="IPR047564">
    <property type="entry name" value="Rcat_RBR_ANKIB1"/>
</dbReference>
<keyword evidence="10" id="KW-0862">Zinc</keyword>
<keyword evidence="8 15" id="KW-0863">Zinc-finger</keyword>
<evidence type="ECO:0000313" key="20">
    <source>
        <dbReference type="Ensembl" id="ENSXCOP00000021719.1"/>
    </source>
</evidence>
<reference evidence="20" key="1">
    <citation type="submission" date="2025-08" db="UniProtKB">
        <authorList>
            <consortium name="Ensembl"/>
        </authorList>
    </citation>
    <scope>IDENTIFICATION</scope>
</reference>
<dbReference type="Pfam" id="PF22191">
    <property type="entry name" value="IBR_1"/>
    <property type="match status" value="1"/>
</dbReference>
<dbReference type="Ensembl" id="ENSXCOT00000021983.1">
    <property type="protein sequence ID" value="ENSXCOP00000021719.1"/>
    <property type="gene ID" value="ENSXCOG00000016241.1"/>
</dbReference>
<evidence type="ECO:0000256" key="17">
    <source>
        <dbReference type="SAM" id="MobiDB-lite"/>
    </source>
</evidence>
<dbReference type="InterPro" id="IPR036770">
    <property type="entry name" value="Ankyrin_rpt-contain_sf"/>
</dbReference>
<feature type="compositionally biased region" description="Low complexity" evidence="17">
    <location>
        <begin position="304"/>
        <end position="317"/>
    </location>
</feature>
<dbReference type="PROSITE" id="PS50297">
    <property type="entry name" value="ANK_REP_REGION"/>
    <property type="match status" value="1"/>
</dbReference>
<evidence type="ECO:0000256" key="12">
    <source>
        <dbReference type="ARBA" id="ARBA00023054"/>
    </source>
</evidence>
<evidence type="ECO:0000256" key="5">
    <source>
        <dbReference type="ARBA" id="ARBA00022679"/>
    </source>
</evidence>
<evidence type="ECO:0000256" key="6">
    <source>
        <dbReference type="ARBA" id="ARBA00022723"/>
    </source>
</evidence>
<dbReference type="Pfam" id="PF19422">
    <property type="entry name" value="Ariadne"/>
    <property type="match status" value="1"/>
</dbReference>
<evidence type="ECO:0000256" key="11">
    <source>
        <dbReference type="ARBA" id="ARBA00023043"/>
    </source>
</evidence>
<dbReference type="SUPFAM" id="SSF48403">
    <property type="entry name" value="Ankyrin repeat"/>
    <property type="match status" value="1"/>
</dbReference>
<dbReference type="PROSITE" id="PS50088">
    <property type="entry name" value="ANK_REPEAT"/>
    <property type="match status" value="2"/>
</dbReference>
<dbReference type="FunFam" id="3.30.40.10:FF:000129">
    <property type="entry name" value="RBR-type E3 ubiquitin transferase"/>
    <property type="match status" value="1"/>
</dbReference>
<feature type="repeat" description="ANK" evidence="14">
    <location>
        <begin position="145"/>
        <end position="177"/>
    </location>
</feature>
<keyword evidence="12 16" id="KW-0175">Coiled coil</keyword>
<dbReference type="InterPro" id="IPR002110">
    <property type="entry name" value="Ankyrin_rpt"/>
</dbReference>
<dbReference type="InterPro" id="IPR031127">
    <property type="entry name" value="E3_UB_ligase_RBR"/>
</dbReference>
<protein>
    <recommendedName>
        <fullName evidence="13">Ankyrin repeat and IBR domain-containing protein 1</fullName>
        <ecNumber evidence="4">2.3.2.31</ecNumber>
    </recommendedName>
</protein>
<dbReference type="InterPro" id="IPR001841">
    <property type="entry name" value="Znf_RING"/>
</dbReference>
<dbReference type="GO" id="GO:0061630">
    <property type="term" value="F:ubiquitin protein ligase activity"/>
    <property type="evidence" value="ECO:0007669"/>
    <property type="project" value="UniProtKB-EC"/>
</dbReference>
<dbReference type="InterPro" id="IPR047563">
    <property type="entry name" value="RING-HC_RBR_ANKIB1"/>
</dbReference>
<dbReference type="InterPro" id="IPR045840">
    <property type="entry name" value="Ariadne"/>
</dbReference>
<dbReference type="EC" id="2.3.2.31" evidence="4"/>
<name>A0A3B5MQF1_9TELE</name>
<evidence type="ECO:0000256" key="14">
    <source>
        <dbReference type="PROSITE-ProRule" id="PRU00023"/>
    </source>
</evidence>
<sequence>MGNTATKFRKALINGDELLACQLYESNPQFKEALDPNATYGESYQHNTPLHYAARHAMMRLLRSFLINKDGNPNKRNVHNETSLHRLCMGPQILTSEGALQPRISRPYEDEQRRMECLHIILSWTGAKLDHGEYESAEINATDNKKNTCLHYAAASGMRTSVELLLQRGADLFVENENRETPCDCAEKQHHKDLALSLESQMVFSLAPEAEGIEADYAALDRRELYEGLRPQDLRRLKDMLIVETADMLQAPLFTAEALLRAHDWDREKLLEAWMSNAEECCQRSGVQMPNPPPSGYNAWDTLPSPRTPRTTRSSITSPDQISLLAGDDDSSLCGICMSSVSFFEEPVDMSCGHDFCRACWEGFLNLKIQEGEAHNIFCPAYDCYQLVPVEVIESVVSREMDRRYLQFDIKAFVENNPAIHWCPVAGCERAVRLNAQGPGTSNADPLSFPLLRAPAVDCGKGHLFCWSCRGEAHEPCDCDTWKLWLQKVTEMKPEELAGVSEAYEDAANCLWLLSNSKPCPTCKSPIQKNEGCNHMQCAKCKYDFCWICLEEWKKHSSSTGGYYRCTRYEVIQQVVEQSKEMTEEAEKKHKSFQELDRFMHYYTRFKNHEHSYQLEQRLLKTAKEKMEQLSRALSGREGGPPDTTFIEDAVLELLKTRRILKCSYPYGFFLEPKSTKKEIYELMQTDLEMVTEDLAQKVNRPYLRTPRHKIIRAACLVQQKRQEFLASVARGVAPNDSPEAPRRSFAGGTWDWEYLGFASPEVKECLFKIPLLKNILVLLNNKFSQIMCIPLIHIIEPYHRTVYGLDSLDEDDPNILLAIQLSLQDSRMTEIGSNHDALANEASLGAIGTSLPSRLEQSALGVDVLPRASLSSSELLERADNLARLGNISGQYSPDSTTCGSNEPSSSSALTTNANLLGNIMAWFHDMNPQGITLIPPTDPNVAPPPEDREGCSQDNEKGGFIVFPDDRKPQEAMADAGFCTQRSSNTEEKESAVAERPTQLDLVGLDTMQLPYTAAPDRSGEHGECASSKGCHVDSPRSDYASDQLPSTSSSEWEDHMHLV</sequence>
<dbReference type="Pfam" id="PF01485">
    <property type="entry name" value="IBR"/>
    <property type="match status" value="1"/>
</dbReference>
<dbReference type="CDD" id="cd20361">
    <property type="entry name" value="Rcat_RBR_ANKIB1"/>
    <property type="match status" value="1"/>
</dbReference>
<dbReference type="InterPro" id="IPR044066">
    <property type="entry name" value="TRIAD_supradom"/>
</dbReference>
<dbReference type="SMART" id="SM00647">
    <property type="entry name" value="IBR"/>
    <property type="match status" value="2"/>
</dbReference>
<evidence type="ECO:0000256" key="3">
    <source>
        <dbReference type="ARBA" id="ARBA00008278"/>
    </source>
</evidence>
<feature type="region of interest" description="Disordered" evidence="17">
    <location>
        <begin position="1014"/>
        <end position="1062"/>
    </location>
</feature>
<keyword evidence="9" id="KW-0833">Ubl conjugation pathway</keyword>
<dbReference type="InterPro" id="IPR013083">
    <property type="entry name" value="Znf_RING/FYVE/PHD"/>
</dbReference>
<dbReference type="Pfam" id="PF00023">
    <property type="entry name" value="Ank"/>
    <property type="match status" value="2"/>
</dbReference>
<evidence type="ECO:0000256" key="4">
    <source>
        <dbReference type="ARBA" id="ARBA00012251"/>
    </source>
</evidence>
<feature type="domain" description="RING-type" evidence="19">
    <location>
        <begin position="330"/>
        <end position="570"/>
    </location>
</feature>
<keyword evidence="5" id="KW-0808">Transferase</keyword>
<dbReference type="FunFam" id="1.25.40.20:FF:000040">
    <property type="entry name" value="RBR-type E3 ubiquitin transferase"/>
    <property type="match status" value="1"/>
</dbReference>
<dbReference type="Proteomes" id="UP000261380">
    <property type="component" value="Unplaced"/>
</dbReference>
<evidence type="ECO:0000256" key="15">
    <source>
        <dbReference type="PROSITE-ProRule" id="PRU00175"/>
    </source>
</evidence>
<evidence type="ECO:0000313" key="21">
    <source>
        <dbReference type="Proteomes" id="UP000261380"/>
    </source>
</evidence>